<organism evidence="9 10">
    <name type="scientific">Paenibacillus ginsengarvi</name>
    <dbReference type="NCBI Taxonomy" id="400777"/>
    <lineage>
        <taxon>Bacteria</taxon>
        <taxon>Bacillati</taxon>
        <taxon>Bacillota</taxon>
        <taxon>Bacilli</taxon>
        <taxon>Bacillales</taxon>
        <taxon>Paenibacillaceae</taxon>
        <taxon>Paenibacillus</taxon>
    </lineage>
</organism>
<comment type="caution">
    <text evidence="9">The sequence shown here is derived from an EMBL/GenBank/DDBJ whole genome shotgun (WGS) entry which is preliminary data.</text>
</comment>
<accession>A0A3B0CJ46</accession>
<dbReference type="Gene3D" id="3.30.240.20">
    <property type="entry name" value="bsu07140 like domains"/>
    <property type="match status" value="2"/>
</dbReference>
<dbReference type="OrthoDB" id="9778331at2"/>
<dbReference type="GO" id="GO:0005886">
    <property type="term" value="C:plasma membrane"/>
    <property type="evidence" value="ECO:0007669"/>
    <property type="project" value="UniProtKB-SubCell"/>
</dbReference>
<evidence type="ECO:0000256" key="3">
    <source>
        <dbReference type="ARBA" id="ARBA00022475"/>
    </source>
</evidence>
<evidence type="ECO:0000256" key="1">
    <source>
        <dbReference type="ARBA" id="ARBA00004651"/>
    </source>
</evidence>
<reference evidence="9 10" key="1">
    <citation type="journal article" date="2007" name="Int. J. Syst. Evol. Microbiol.">
        <title>Paenibacillus ginsengarvi sp. nov., isolated from soil from ginseng cultivation.</title>
        <authorList>
            <person name="Yoon M.H."/>
            <person name="Ten L.N."/>
            <person name="Im W.T."/>
        </authorList>
    </citation>
    <scope>NUCLEOTIDE SEQUENCE [LARGE SCALE GENOMIC DNA]</scope>
    <source>
        <strain evidence="9 10">KCTC 13059</strain>
    </source>
</reference>
<keyword evidence="5 7" id="KW-1133">Transmembrane helix</keyword>
<gene>
    <name evidence="9" type="ORF">D7M11_07925</name>
</gene>
<evidence type="ECO:0000313" key="10">
    <source>
        <dbReference type="Proteomes" id="UP000282311"/>
    </source>
</evidence>
<feature type="transmembrane region" description="Helical" evidence="7">
    <location>
        <begin position="43"/>
        <end position="62"/>
    </location>
</feature>
<feature type="domain" description="YetF C-terminal" evidence="8">
    <location>
        <begin position="63"/>
        <end position="198"/>
    </location>
</feature>
<sequence length="214" mass="24040">MLTRFLGKKQISHITLFNYITGITFGSIAASTAVDTQIPAKNGLISLVLWTVLTFCVGKLSLKYPKARIMLDGEPTIIIKNGKILEKAMASMHLNMDDVSMLLREKNVFSISEVDYAILEPHGELSVLKKAEHENVTKKDMQVPLPPNLYMPTEIIVDGAVVTRNLNELNLSMEWLETELRKTGNALSQLDRIFYAELQRDGSLHVDKRNDLAK</sequence>
<evidence type="ECO:0000256" key="6">
    <source>
        <dbReference type="ARBA" id="ARBA00023136"/>
    </source>
</evidence>
<evidence type="ECO:0000256" key="4">
    <source>
        <dbReference type="ARBA" id="ARBA00022692"/>
    </source>
</evidence>
<evidence type="ECO:0000256" key="7">
    <source>
        <dbReference type="SAM" id="Phobius"/>
    </source>
</evidence>
<dbReference type="AlphaFoldDB" id="A0A3B0CJ46"/>
<dbReference type="EMBL" id="RBAH01000004">
    <property type="protein sequence ID" value="RKN85705.1"/>
    <property type="molecule type" value="Genomic_DNA"/>
</dbReference>
<dbReference type="Pfam" id="PF04239">
    <property type="entry name" value="DUF421"/>
    <property type="match status" value="1"/>
</dbReference>
<dbReference type="PANTHER" id="PTHR34582">
    <property type="entry name" value="UPF0702 TRANSMEMBRANE PROTEIN YCAP"/>
    <property type="match status" value="1"/>
</dbReference>
<evidence type="ECO:0000256" key="5">
    <source>
        <dbReference type="ARBA" id="ARBA00022989"/>
    </source>
</evidence>
<dbReference type="PANTHER" id="PTHR34582:SF7">
    <property type="entry name" value="UPF0702 TRANSMEMBRANE PROTEIN YDFS"/>
    <property type="match status" value="1"/>
</dbReference>
<dbReference type="InterPro" id="IPR023090">
    <property type="entry name" value="UPF0702_alpha/beta_dom_sf"/>
</dbReference>
<protein>
    <submittedName>
        <fullName evidence="9">DUF421 domain-containing protein</fullName>
    </submittedName>
</protein>
<evidence type="ECO:0000313" key="9">
    <source>
        <dbReference type="EMBL" id="RKN85705.1"/>
    </source>
</evidence>
<feature type="transmembrane region" description="Helical" evidence="7">
    <location>
        <begin position="12"/>
        <end position="31"/>
    </location>
</feature>
<dbReference type="InterPro" id="IPR007353">
    <property type="entry name" value="DUF421"/>
</dbReference>
<keyword evidence="6 7" id="KW-0472">Membrane</keyword>
<dbReference type="Proteomes" id="UP000282311">
    <property type="component" value="Unassembled WGS sequence"/>
</dbReference>
<keyword evidence="3" id="KW-1003">Cell membrane</keyword>
<evidence type="ECO:0000259" key="8">
    <source>
        <dbReference type="Pfam" id="PF04239"/>
    </source>
</evidence>
<comment type="similarity">
    <text evidence="2">Belongs to the UPF0702 family.</text>
</comment>
<keyword evidence="10" id="KW-1185">Reference proteome</keyword>
<comment type="subcellular location">
    <subcellularLocation>
        <location evidence="1">Cell membrane</location>
        <topology evidence="1">Multi-pass membrane protein</topology>
    </subcellularLocation>
</comment>
<keyword evidence="4 7" id="KW-0812">Transmembrane</keyword>
<proteinExistence type="inferred from homology"/>
<name>A0A3B0CJ46_9BACL</name>
<evidence type="ECO:0000256" key="2">
    <source>
        <dbReference type="ARBA" id="ARBA00006448"/>
    </source>
</evidence>